<dbReference type="HOGENOM" id="CLU_021203_3_2_7"/>
<evidence type="ECO:0000256" key="1">
    <source>
        <dbReference type="SAM" id="SignalP"/>
    </source>
</evidence>
<keyword evidence="1" id="KW-0732">Signal</keyword>
<dbReference type="AlphaFoldDB" id="M4VB57"/>
<dbReference type="NCBIfam" id="TIGR02669">
    <property type="entry name" value="SpoIID_LytB"/>
    <property type="match status" value="1"/>
</dbReference>
<dbReference type="InterPro" id="IPR013486">
    <property type="entry name" value="SpoIID/LytB"/>
</dbReference>
<dbReference type="eggNOG" id="COG2385">
    <property type="taxonomic scope" value="Bacteria"/>
</dbReference>
<evidence type="ECO:0000259" key="2">
    <source>
        <dbReference type="Pfam" id="PF08486"/>
    </source>
</evidence>
<feature type="domain" description="Sporulation stage II protein D amidase enhancer LytB N-terminal" evidence="2">
    <location>
        <begin position="81"/>
        <end position="167"/>
    </location>
</feature>
<accession>M4VB57</accession>
<evidence type="ECO:0000313" key="4">
    <source>
        <dbReference type="Proteomes" id="UP000012040"/>
    </source>
</evidence>
<dbReference type="GO" id="GO:0030435">
    <property type="term" value="P:sporulation resulting in formation of a cellular spore"/>
    <property type="evidence" value="ECO:0007669"/>
    <property type="project" value="InterPro"/>
</dbReference>
<name>M4VB57_9BACT</name>
<proteinExistence type="predicted"/>
<protein>
    <submittedName>
        <fullName evidence="3">Stage II sporulation protein D</fullName>
    </submittedName>
</protein>
<feature type="chain" id="PRO_5004060555" evidence="1">
    <location>
        <begin position="23"/>
        <end position="345"/>
    </location>
</feature>
<dbReference type="InterPro" id="IPR013693">
    <property type="entry name" value="SpoIID/LytB_N"/>
</dbReference>
<feature type="signal peptide" evidence="1">
    <location>
        <begin position="1"/>
        <end position="22"/>
    </location>
</feature>
<dbReference type="STRING" id="1184267.A11Q_1040"/>
<dbReference type="EMBL" id="CP003537">
    <property type="protein sequence ID" value="AGH95256.1"/>
    <property type="molecule type" value="Genomic_DNA"/>
</dbReference>
<organism evidence="3 4">
    <name type="scientific">Pseudobdellovibrio exovorus JSS</name>
    <dbReference type="NCBI Taxonomy" id="1184267"/>
    <lineage>
        <taxon>Bacteria</taxon>
        <taxon>Pseudomonadati</taxon>
        <taxon>Bdellovibrionota</taxon>
        <taxon>Bdellovibrionia</taxon>
        <taxon>Bdellovibrionales</taxon>
        <taxon>Pseudobdellovibrionaceae</taxon>
        <taxon>Pseudobdellovibrio</taxon>
    </lineage>
</organism>
<gene>
    <name evidence="3" type="ORF">A11Q_1040</name>
</gene>
<dbReference type="OrthoDB" id="5291145at2"/>
<evidence type="ECO:0000313" key="3">
    <source>
        <dbReference type="EMBL" id="AGH95256.1"/>
    </source>
</evidence>
<dbReference type="Proteomes" id="UP000012040">
    <property type="component" value="Chromosome"/>
</dbReference>
<keyword evidence="4" id="KW-1185">Reference proteome</keyword>
<reference evidence="3 4" key="1">
    <citation type="journal article" date="2013" name="ISME J.">
        <title>By their genes ye shall know them: genomic signatures of predatory bacteria.</title>
        <authorList>
            <person name="Pasternak Z."/>
            <person name="Pietrokovski S."/>
            <person name="Rotem O."/>
            <person name="Gophna U."/>
            <person name="Lurie-Weinberger M.N."/>
            <person name="Jurkevitch E."/>
        </authorList>
    </citation>
    <scope>NUCLEOTIDE SEQUENCE [LARGE SCALE GENOMIC DNA]</scope>
    <source>
        <strain evidence="3 4">JSS</strain>
    </source>
</reference>
<dbReference type="KEGG" id="bex:A11Q_1040"/>
<dbReference type="PATRIC" id="fig|1184267.3.peg.1054"/>
<sequence length="345" mass="38432">MHHVFHLVFLLCATFLSLQSFAAETPALIRIRVLADLSTFPELQQVQLKKISPRIWSLNGDSLMIDGKPLATSNLIHQKSNGKFDVISLVEFNEYLAGVVTGEMPSSWPLEALKAQAVVARSYALSRIAERQNQIYHLDGDHLDQVYRPQSSKKARAAVLATDGVVLKKQTGGILKAYYHADCGGHTVDASSVWGSGEYNSGTAKDPWCASRLSHRWSHEMDLGEFSRKLQIKEQELATRSYFAPQAQVIKIGSLVVSVQRLREMFGFFNLRSSINKIELSADSSVKISGQGFGHGAGLCQWGTRDQVKAGRTYVQVLKHYYPRAKIERNQTYLSFVKSVEAVSN</sequence>
<dbReference type="RefSeq" id="WP_015469746.1">
    <property type="nucleotide sequence ID" value="NC_020813.1"/>
</dbReference>
<dbReference type="Pfam" id="PF08486">
    <property type="entry name" value="SpoIID"/>
    <property type="match status" value="1"/>
</dbReference>